<dbReference type="OrthoDB" id="3804625at2759"/>
<dbReference type="AlphaFoldDB" id="A0A9P6GEX2"/>
<gene>
    <name evidence="2" type="ORF">PMIN01_08171</name>
    <name evidence="1" type="ORF">PMIN01_12191</name>
</gene>
<keyword evidence="3" id="KW-1185">Reference proteome</keyword>
<dbReference type="EMBL" id="WJXW01000008">
    <property type="protein sequence ID" value="KAF9733828.1"/>
    <property type="molecule type" value="Genomic_DNA"/>
</dbReference>
<dbReference type="EMBL" id="WJXW01000015">
    <property type="protein sequence ID" value="KAF9730258.1"/>
    <property type="molecule type" value="Genomic_DNA"/>
</dbReference>
<comment type="caution">
    <text evidence="2">The sequence shown here is derived from an EMBL/GenBank/DDBJ whole genome shotgun (WGS) entry which is preliminary data.</text>
</comment>
<evidence type="ECO:0000313" key="3">
    <source>
        <dbReference type="Proteomes" id="UP000756921"/>
    </source>
</evidence>
<reference evidence="2" key="1">
    <citation type="journal article" date="2020" name="Mol. Plant Microbe Interact.">
        <title>Genome Sequence of the Biocontrol Agent Coniothyrium minitans strain Conio (IMI 134523).</title>
        <authorList>
            <person name="Patel D."/>
            <person name="Shittu T.A."/>
            <person name="Baroncelli R."/>
            <person name="Muthumeenakshi S."/>
            <person name="Osborne T.H."/>
            <person name="Janganan T.K."/>
            <person name="Sreenivasaprasad S."/>
        </authorList>
    </citation>
    <scope>NUCLEOTIDE SEQUENCE</scope>
    <source>
        <strain evidence="2">Conio</strain>
    </source>
</reference>
<dbReference type="Proteomes" id="UP000756921">
    <property type="component" value="Unassembled WGS sequence"/>
</dbReference>
<organism evidence="2 3">
    <name type="scientific">Paraphaeosphaeria minitans</name>
    <dbReference type="NCBI Taxonomy" id="565426"/>
    <lineage>
        <taxon>Eukaryota</taxon>
        <taxon>Fungi</taxon>
        <taxon>Dikarya</taxon>
        <taxon>Ascomycota</taxon>
        <taxon>Pezizomycotina</taxon>
        <taxon>Dothideomycetes</taxon>
        <taxon>Pleosporomycetidae</taxon>
        <taxon>Pleosporales</taxon>
        <taxon>Massarineae</taxon>
        <taxon>Didymosphaeriaceae</taxon>
        <taxon>Paraphaeosphaeria</taxon>
    </lineage>
</organism>
<name>A0A9P6GEX2_9PLEO</name>
<evidence type="ECO:0000313" key="2">
    <source>
        <dbReference type="EMBL" id="KAF9733828.1"/>
    </source>
</evidence>
<protein>
    <submittedName>
        <fullName evidence="2">Uncharacterized protein</fullName>
    </submittedName>
</protein>
<evidence type="ECO:0000313" key="1">
    <source>
        <dbReference type="EMBL" id="KAF9730258.1"/>
    </source>
</evidence>
<accession>A0A9P6GEX2</accession>
<sequence>MATKVERITTDGYQDRLLELFKDKTGSDSCSLSPWKYRPLAKPPAKSIEEAPPNTKAVVVDTKNSGAFRIYNRKNDEDYEYLGGAGKDTPLVLICWNPMWVFLCTGTLRFRYIIDQQ</sequence>
<proteinExistence type="predicted"/>